<dbReference type="EMBL" id="LWDX02009607">
    <property type="protein sequence ID" value="OEL36289.1"/>
    <property type="molecule type" value="Genomic_DNA"/>
</dbReference>
<organism evidence="1 2">
    <name type="scientific">Dichanthelium oligosanthes</name>
    <dbReference type="NCBI Taxonomy" id="888268"/>
    <lineage>
        <taxon>Eukaryota</taxon>
        <taxon>Viridiplantae</taxon>
        <taxon>Streptophyta</taxon>
        <taxon>Embryophyta</taxon>
        <taxon>Tracheophyta</taxon>
        <taxon>Spermatophyta</taxon>
        <taxon>Magnoliopsida</taxon>
        <taxon>Liliopsida</taxon>
        <taxon>Poales</taxon>
        <taxon>Poaceae</taxon>
        <taxon>PACMAD clade</taxon>
        <taxon>Panicoideae</taxon>
        <taxon>Panicodae</taxon>
        <taxon>Paniceae</taxon>
        <taxon>Dichantheliinae</taxon>
        <taxon>Dichanthelium</taxon>
    </lineage>
</organism>
<evidence type="ECO:0000313" key="1">
    <source>
        <dbReference type="EMBL" id="OEL36289.1"/>
    </source>
</evidence>
<comment type="caution">
    <text evidence="1">The sequence shown here is derived from an EMBL/GenBank/DDBJ whole genome shotgun (WGS) entry which is preliminary data.</text>
</comment>
<gene>
    <name evidence="1" type="ORF">BAE44_0002693</name>
</gene>
<sequence length="221" mass="24871">MRQVAFRDPRDPAPARADVLPWRRRDGHARRGAEGRVASAAIRIINEIVAKGKMSTFQIIIAGMLKRVVRRACKDMALNRDDRAGIYRALVKVLTGGSVPDPEAPNVFLLKASQALLSAVVLRAPPLFGESVRWARAVRKRDDPAASLSLSWPPATAALTTRWRDARSEVCAYKAVALRQHRYHQHGVDLEARWTRRMTSSGRTKKKAFAWIGEWVTTDRW</sequence>
<keyword evidence="2" id="KW-1185">Reference proteome</keyword>
<accession>A0A1E5WFV8</accession>
<dbReference type="AlphaFoldDB" id="A0A1E5WFV8"/>
<evidence type="ECO:0000313" key="2">
    <source>
        <dbReference type="Proteomes" id="UP000095767"/>
    </source>
</evidence>
<proteinExistence type="predicted"/>
<protein>
    <submittedName>
        <fullName evidence="1">Uncharacterized protein</fullName>
    </submittedName>
</protein>
<reference evidence="1 2" key="1">
    <citation type="submission" date="2016-09" db="EMBL/GenBank/DDBJ databases">
        <title>The draft genome of Dichanthelium oligosanthes: A C3 panicoid grass species.</title>
        <authorList>
            <person name="Studer A.J."/>
            <person name="Schnable J.C."/>
            <person name="Brutnell T.P."/>
        </authorList>
    </citation>
    <scope>NUCLEOTIDE SEQUENCE [LARGE SCALE GENOMIC DNA]</scope>
    <source>
        <strain evidence="2">cv. Kellogg 1175</strain>
        <tissue evidence="1">Leaf</tissue>
    </source>
</reference>
<dbReference type="Proteomes" id="UP000095767">
    <property type="component" value="Unassembled WGS sequence"/>
</dbReference>
<name>A0A1E5WFV8_9POAL</name>